<comment type="similarity">
    <text evidence="2 12 13">Belongs to the TonB-dependent receptor family.</text>
</comment>
<dbReference type="InterPro" id="IPR012910">
    <property type="entry name" value="Plug_dom"/>
</dbReference>
<evidence type="ECO:0000256" key="5">
    <source>
        <dbReference type="ARBA" id="ARBA00022692"/>
    </source>
</evidence>
<evidence type="ECO:0000259" key="16">
    <source>
        <dbReference type="Pfam" id="PF07715"/>
    </source>
</evidence>
<evidence type="ECO:0000256" key="14">
    <source>
        <dbReference type="SAM" id="SignalP"/>
    </source>
</evidence>
<evidence type="ECO:0000256" key="6">
    <source>
        <dbReference type="ARBA" id="ARBA00022729"/>
    </source>
</evidence>
<dbReference type="Gene3D" id="2.170.130.10">
    <property type="entry name" value="TonB-dependent receptor, plug domain"/>
    <property type="match status" value="1"/>
</dbReference>
<evidence type="ECO:0000256" key="3">
    <source>
        <dbReference type="ARBA" id="ARBA00022448"/>
    </source>
</evidence>
<evidence type="ECO:0000313" key="17">
    <source>
        <dbReference type="EMBL" id="ENO86650.1"/>
    </source>
</evidence>
<dbReference type="Pfam" id="PF07715">
    <property type="entry name" value="Plug"/>
    <property type="match status" value="1"/>
</dbReference>
<dbReference type="RefSeq" id="WP_004339961.1">
    <property type="nucleotide sequence ID" value="NZ_AMXE01000051.1"/>
</dbReference>
<evidence type="ECO:0000256" key="1">
    <source>
        <dbReference type="ARBA" id="ARBA00004571"/>
    </source>
</evidence>
<keyword evidence="18" id="KW-1185">Reference proteome</keyword>
<dbReference type="GO" id="GO:0009279">
    <property type="term" value="C:cell outer membrane"/>
    <property type="evidence" value="ECO:0007669"/>
    <property type="project" value="UniProtKB-SubCell"/>
</dbReference>
<proteinExistence type="inferred from homology"/>
<feature type="domain" description="TonB-dependent receptor plug" evidence="16">
    <location>
        <begin position="45"/>
        <end position="150"/>
    </location>
</feature>
<evidence type="ECO:0000256" key="10">
    <source>
        <dbReference type="ARBA" id="ARBA00023170"/>
    </source>
</evidence>
<dbReference type="Pfam" id="PF00593">
    <property type="entry name" value="TonB_dep_Rec_b-barrel"/>
    <property type="match status" value="1"/>
</dbReference>
<dbReference type="GO" id="GO:0006811">
    <property type="term" value="P:monoatomic ion transport"/>
    <property type="evidence" value="ECO:0007669"/>
    <property type="project" value="UniProtKB-KW"/>
</dbReference>
<evidence type="ECO:0000256" key="11">
    <source>
        <dbReference type="ARBA" id="ARBA00023237"/>
    </source>
</evidence>
<dbReference type="STRING" id="1123367.GCA_000621305_00504"/>
<dbReference type="PROSITE" id="PS52016">
    <property type="entry name" value="TONB_DEPENDENT_REC_3"/>
    <property type="match status" value="1"/>
</dbReference>
<evidence type="ECO:0000256" key="13">
    <source>
        <dbReference type="RuleBase" id="RU003357"/>
    </source>
</evidence>
<evidence type="ECO:0000256" key="4">
    <source>
        <dbReference type="ARBA" id="ARBA00022452"/>
    </source>
</evidence>
<protein>
    <submittedName>
        <fullName evidence="17">TonB-dependent receptor plug</fullName>
    </submittedName>
</protein>
<dbReference type="PANTHER" id="PTHR30069:SF53">
    <property type="entry name" value="COLICIN I RECEPTOR-RELATED"/>
    <property type="match status" value="1"/>
</dbReference>
<dbReference type="GO" id="GO:0015889">
    <property type="term" value="P:cobalamin transport"/>
    <property type="evidence" value="ECO:0007669"/>
    <property type="project" value="TreeGrafter"/>
</dbReference>
<dbReference type="eggNOG" id="COG4206">
    <property type="taxonomic scope" value="Bacteria"/>
</dbReference>
<keyword evidence="7" id="KW-0406">Ion transport</keyword>
<dbReference type="CDD" id="cd01347">
    <property type="entry name" value="ligand_gated_channel"/>
    <property type="match status" value="1"/>
</dbReference>
<keyword evidence="4 12" id="KW-1134">Transmembrane beta strand</keyword>
<comment type="caution">
    <text evidence="17">The sequence shown here is derived from an EMBL/GenBank/DDBJ whole genome shotgun (WGS) entry which is preliminary data.</text>
</comment>
<evidence type="ECO:0000256" key="8">
    <source>
        <dbReference type="ARBA" id="ARBA00023077"/>
    </source>
</evidence>
<organism evidence="17 18">
    <name type="scientific">Thauera linaloolentis (strain DSM 12138 / JCM 21573 / CCUG 41526 / CIP 105981 / IAM 15112 / NBRC 102519 / 47Lol)</name>
    <dbReference type="NCBI Taxonomy" id="1123367"/>
    <lineage>
        <taxon>Bacteria</taxon>
        <taxon>Pseudomonadati</taxon>
        <taxon>Pseudomonadota</taxon>
        <taxon>Betaproteobacteria</taxon>
        <taxon>Rhodocyclales</taxon>
        <taxon>Zoogloeaceae</taxon>
        <taxon>Thauera</taxon>
    </lineage>
</organism>
<feature type="chain" id="PRO_5004128090" evidence="14">
    <location>
        <begin position="26"/>
        <end position="607"/>
    </location>
</feature>
<keyword evidence="11 12" id="KW-0998">Cell outer membrane</keyword>
<dbReference type="PANTHER" id="PTHR30069">
    <property type="entry name" value="TONB-DEPENDENT OUTER MEMBRANE RECEPTOR"/>
    <property type="match status" value="1"/>
</dbReference>
<dbReference type="InterPro" id="IPR000531">
    <property type="entry name" value="Beta-barrel_TonB"/>
</dbReference>
<keyword evidence="10 17" id="KW-0675">Receptor</keyword>
<sequence>MKIRLCTTAIAVASAFPMYVPSALAQDQMGEAVVVTATRQQQRADETLASVDVITREQIERAGHSTLTDLLAAQPGIQISSNGGPGANTGIFIRGANSGHTLVLVDGMRIGSATSGQPALEVIPTELIERVEILRGPASALYGSDAIGGVIQIFTRKGEAGLYPSVRAGVGTERSYTLGASLAGGQDRLRYSVSAGRERTDGFNVRKNPSTVADRDRDGFHNDYLSASASLGLRDDDEIGLTLFHSEGRNWYDSDNEFNSRVDKGLDTAGIYLRNKLADGWVSTLRLGYSEDRSHSRGSSAPVDRFDTEQTQFAWQNDISLGGGLLLAAVEHLEQRIDTTGTFDRDTRRVDSALLGWGGQFGKHHLQVNARHDDDSQFGGKTTGLLAYGYQILPEWRVRGSVGTAFKAPTFNDLYFPLACFPPFGCFGGNPDLKPEESLNREIGVVWERGGLQMSATYYNNRVKNLIQWGSTPDNVGKAKLEGLEWGVSATVADYRVRATVDLLDAKDEDSGERLVRRARRAASLGIDRSAGKWSWGAEWRGQSEREDGGERLGGYGIVNAWVHHALTPALRLELRANNVFDKDYTLARNFATAGANAFVALRYTPR</sequence>
<dbReference type="OrthoDB" id="183532at2"/>
<name>N6Y4Y6_THAL4</name>
<keyword evidence="9 12" id="KW-0472">Membrane</keyword>
<accession>N6Y4Y6</accession>
<evidence type="ECO:0000256" key="9">
    <source>
        <dbReference type="ARBA" id="ARBA00023136"/>
    </source>
</evidence>
<evidence type="ECO:0000259" key="15">
    <source>
        <dbReference type="Pfam" id="PF00593"/>
    </source>
</evidence>
<comment type="subcellular location">
    <subcellularLocation>
        <location evidence="1 12">Cell outer membrane</location>
        <topology evidence="1 12">Multi-pass membrane protein</topology>
    </subcellularLocation>
</comment>
<dbReference type="InterPro" id="IPR037066">
    <property type="entry name" value="Plug_dom_sf"/>
</dbReference>
<dbReference type="AlphaFoldDB" id="N6Y4Y6"/>
<reference evidence="17 18" key="1">
    <citation type="submission" date="2012-09" db="EMBL/GenBank/DDBJ databases">
        <title>Draft Genome Sequences of 6 Strains from Genus Thauera.</title>
        <authorList>
            <person name="Liu B."/>
            <person name="Shapleigh J.P."/>
            <person name="Frostegard A.H."/>
        </authorList>
    </citation>
    <scope>NUCLEOTIDE SEQUENCE [LARGE SCALE GENOMIC DNA]</scope>
    <source>
        <strain evidence="18">47Lol / DSM 12138</strain>
    </source>
</reference>
<keyword evidence="5 12" id="KW-0812">Transmembrane</keyword>
<dbReference type="Gene3D" id="2.40.170.20">
    <property type="entry name" value="TonB-dependent receptor, beta-barrel domain"/>
    <property type="match status" value="1"/>
</dbReference>
<dbReference type="SUPFAM" id="SSF56935">
    <property type="entry name" value="Porins"/>
    <property type="match status" value="1"/>
</dbReference>
<keyword evidence="8 13" id="KW-0798">TonB box</keyword>
<dbReference type="InterPro" id="IPR036942">
    <property type="entry name" value="Beta-barrel_TonB_sf"/>
</dbReference>
<keyword evidence="6 14" id="KW-0732">Signal</keyword>
<dbReference type="EMBL" id="AMXE01000051">
    <property type="protein sequence ID" value="ENO86650.1"/>
    <property type="molecule type" value="Genomic_DNA"/>
</dbReference>
<dbReference type="InterPro" id="IPR039426">
    <property type="entry name" value="TonB-dep_rcpt-like"/>
</dbReference>
<keyword evidence="3 12" id="KW-0813">Transport</keyword>
<gene>
    <name evidence="17" type="ORF">C666_12800</name>
</gene>
<evidence type="ECO:0000256" key="12">
    <source>
        <dbReference type="PROSITE-ProRule" id="PRU01360"/>
    </source>
</evidence>
<dbReference type="Proteomes" id="UP000013232">
    <property type="component" value="Unassembled WGS sequence"/>
</dbReference>
<evidence type="ECO:0000313" key="18">
    <source>
        <dbReference type="Proteomes" id="UP000013232"/>
    </source>
</evidence>
<evidence type="ECO:0000256" key="2">
    <source>
        <dbReference type="ARBA" id="ARBA00009810"/>
    </source>
</evidence>
<evidence type="ECO:0000256" key="7">
    <source>
        <dbReference type="ARBA" id="ARBA00023065"/>
    </source>
</evidence>
<feature type="domain" description="TonB-dependent receptor-like beta-barrel" evidence="15">
    <location>
        <begin position="226"/>
        <end position="580"/>
    </location>
</feature>
<feature type="signal peptide" evidence="14">
    <location>
        <begin position="1"/>
        <end position="25"/>
    </location>
</feature>